<sequence>MESIMWKHRFMQEDKNRITASALARRGSSPEVDLGRDTASGALVSLHELRAGQRPQESDPGRRDSNGPASGFSIPVGVMGLAVSAPAGGILSAAAGAGPAQAVAAATASVCASRPRKRFPVPPPKTASASGGAAERKRCAHAGLALGAGRQARAPREPAAAQYSPEQVSLL</sequence>
<organism evidence="2 3">
    <name type="scientific">Rangifer tarandus platyrhynchus</name>
    <name type="common">Svalbard reindeer</name>
    <dbReference type="NCBI Taxonomy" id="3082113"/>
    <lineage>
        <taxon>Eukaryota</taxon>
        <taxon>Metazoa</taxon>
        <taxon>Chordata</taxon>
        <taxon>Craniata</taxon>
        <taxon>Vertebrata</taxon>
        <taxon>Euteleostomi</taxon>
        <taxon>Mammalia</taxon>
        <taxon>Eutheria</taxon>
        <taxon>Laurasiatheria</taxon>
        <taxon>Artiodactyla</taxon>
        <taxon>Ruminantia</taxon>
        <taxon>Pecora</taxon>
        <taxon>Cervidae</taxon>
        <taxon>Odocoileinae</taxon>
        <taxon>Rangifer</taxon>
    </lineage>
</organism>
<feature type="region of interest" description="Disordered" evidence="1">
    <location>
        <begin position="113"/>
        <end position="171"/>
    </location>
</feature>
<proteinExistence type="predicted"/>
<dbReference type="EMBL" id="OX459940">
    <property type="protein sequence ID" value="CAI9174831.1"/>
    <property type="molecule type" value="Genomic_DNA"/>
</dbReference>
<reference evidence="2" key="1">
    <citation type="submission" date="2023-04" db="EMBL/GenBank/DDBJ databases">
        <authorList>
            <consortium name="ELIXIR-Norway"/>
        </authorList>
    </citation>
    <scope>NUCLEOTIDE SEQUENCE [LARGE SCALE GENOMIC DNA]</scope>
</reference>
<feature type="compositionally biased region" description="Basic and acidic residues" evidence="1">
    <location>
        <begin position="47"/>
        <end position="65"/>
    </location>
</feature>
<feature type="compositionally biased region" description="Low complexity" evidence="1">
    <location>
        <begin position="141"/>
        <end position="162"/>
    </location>
</feature>
<accession>A0ABN8ZPB5</accession>
<dbReference type="Proteomes" id="UP001176941">
    <property type="component" value="Chromosome 4"/>
</dbReference>
<gene>
    <name evidence="2" type="ORF">MRATA1EN1_LOCUS23793</name>
</gene>
<evidence type="ECO:0000256" key="1">
    <source>
        <dbReference type="SAM" id="MobiDB-lite"/>
    </source>
</evidence>
<evidence type="ECO:0000313" key="3">
    <source>
        <dbReference type="Proteomes" id="UP001176941"/>
    </source>
</evidence>
<feature type="region of interest" description="Disordered" evidence="1">
    <location>
        <begin position="21"/>
        <end position="71"/>
    </location>
</feature>
<name>A0ABN8ZPB5_RANTA</name>
<evidence type="ECO:0000313" key="2">
    <source>
        <dbReference type="EMBL" id="CAI9174831.1"/>
    </source>
</evidence>
<protein>
    <submittedName>
        <fullName evidence="2">Uncharacterized protein</fullName>
    </submittedName>
</protein>
<keyword evidence="3" id="KW-1185">Reference proteome</keyword>